<proteinExistence type="inferred from homology"/>
<dbReference type="Proteomes" id="UP000625735">
    <property type="component" value="Unassembled WGS sequence"/>
</dbReference>
<evidence type="ECO:0000259" key="8">
    <source>
        <dbReference type="Pfam" id="PF18962"/>
    </source>
</evidence>
<dbReference type="RefSeq" id="WP_188360765.1">
    <property type="nucleotide sequence ID" value="NZ_BMFG01000001.1"/>
</dbReference>
<reference evidence="9" key="1">
    <citation type="journal article" date="2014" name="Int. J. Syst. Evol. Microbiol.">
        <title>Complete genome sequence of Corynebacterium casei LMG S-19264T (=DSM 44701T), isolated from a smear-ripened cheese.</title>
        <authorList>
            <consortium name="US DOE Joint Genome Institute (JGI-PGF)"/>
            <person name="Walter F."/>
            <person name="Albersmeier A."/>
            <person name="Kalinowski J."/>
            <person name="Ruckert C."/>
        </authorList>
    </citation>
    <scope>NUCLEOTIDE SEQUENCE</scope>
    <source>
        <strain evidence="9">CGMCC 1.12506</strain>
    </source>
</reference>
<dbReference type="PROSITE" id="PS51892">
    <property type="entry name" value="SUBTILASE"/>
    <property type="match status" value="1"/>
</dbReference>
<dbReference type="GO" id="GO:0006508">
    <property type="term" value="P:proteolysis"/>
    <property type="evidence" value="ECO:0007669"/>
    <property type="project" value="UniProtKB-KW"/>
</dbReference>
<accession>A0A917DA13</accession>
<protein>
    <recommendedName>
        <fullName evidence="11">Por secretion system C-terminal sorting domain-containing protein</fullName>
    </recommendedName>
</protein>
<evidence type="ECO:0000256" key="3">
    <source>
        <dbReference type="ARBA" id="ARBA00022729"/>
    </source>
</evidence>
<evidence type="ECO:0000313" key="10">
    <source>
        <dbReference type="Proteomes" id="UP000625735"/>
    </source>
</evidence>
<dbReference type="Pfam" id="PF18962">
    <property type="entry name" value="Por_Secre_tail"/>
    <property type="match status" value="1"/>
</dbReference>
<name>A0A917DA13_9FLAO</name>
<dbReference type="NCBIfam" id="TIGR04183">
    <property type="entry name" value="Por_Secre_tail"/>
    <property type="match status" value="1"/>
</dbReference>
<dbReference type="Gene3D" id="3.40.50.200">
    <property type="entry name" value="Peptidase S8/S53 domain"/>
    <property type="match status" value="1"/>
</dbReference>
<reference evidence="9" key="2">
    <citation type="submission" date="2020-09" db="EMBL/GenBank/DDBJ databases">
        <authorList>
            <person name="Sun Q."/>
            <person name="Zhou Y."/>
        </authorList>
    </citation>
    <scope>NUCLEOTIDE SEQUENCE</scope>
    <source>
        <strain evidence="9">CGMCC 1.12506</strain>
    </source>
</reference>
<evidence type="ECO:0000256" key="1">
    <source>
        <dbReference type="ARBA" id="ARBA00011073"/>
    </source>
</evidence>
<dbReference type="PANTHER" id="PTHR43806:SF11">
    <property type="entry name" value="CEREVISIN-RELATED"/>
    <property type="match status" value="1"/>
</dbReference>
<dbReference type="InterPro" id="IPR026444">
    <property type="entry name" value="Secre_tail"/>
</dbReference>
<keyword evidence="5" id="KW-0720">Serine protease</keyword>
<keyword evidence="10" id="KW-1185">Reference proteome</keyword>
<evidence type="ECO:0000256" key="5">
    <source>
        <dbReference type="ARBA" id="ARBA00022825"/>
    </source>
</evidence>
<dbReference type="PANTHER" id="PTHR43806">
    <property type="entry name" value="PEPTIDASE S8"/>
    <property type="match status" value="1"/>
</dbReference>
<feature type="domain" description="Secretion system C-terminal sorting" evidence="8">
    <location>
        <begin position="486"/>
        <end position="555"/>
    </location>
</feature>
<dbReference type="InterPro" id="IPR050131">
    <property type="entry name" value="Peptidase_S8_subtilisin-like"/>
</dbReference>
<evidence type="ECO:0000256" key="4">
    <source>
        <dbReference type="ARBA" id="ARBA00022801"/>
    </source>
</evidence>
<keyword evidence="3" id="KW-0732">Signal</keyword>
<sequence>MIRTAFFIVLLFWISDSFGQNRKGQFHLNQSSETHELFVRFSASVDFSNEDYNAIAKNHIPGFETLQNEFSISLEKGILMEEETLYRMEQNALQLNNDDGSIKILKNILKVNISNPTNERLLELATKLEELSNVDYCSLISLEPIRPPFDIMPVTPNFEANQNYIAANPGVNMQHAWNLGLIGSGIKIRNVEYGFNKNHEEFHQINAFLAAGMTVNSNASVDYTEHGTAVFGIVYAHKGNYGVSGMAHGATEMILFPEWQQTGYNRIFAISQSIQNSSPGDIIIFEMQTGGQNDQFVPAEYNNVVWDLTLAASNSGIIIVAAAGNGNQNLNSAFYQPYMNRGDSGAIIVGAGTSTLAHNKLWYSTHGTRVDVQAWGENVYTTGYGDAVVIGNDFNQRYTNFAGTSSATPIVASCAIVLQSYHHSLNGNYLTGPQMRELLKVTGIAQGNPGAGAIGPIPNMQTAIQKIYDDYVLLNLDANELTNFSVFPNPASDKITLMVSNDLTKNAQIEIFNSLGQKVYQSLVPDSREINISGYNSGVYFLKISDGKYATVKKISKH</sequence>
<evidence type="ECO:0000313" key="9">
    <source>
        <dbReference type="EMBL" id="GGD15723.1"/>
    </source>
</evidence>
<organism evidence="9 10">
    <name type="scientific">Flavobacterium orientale</name>
    <dbReference type="NCBI Taxonomy" id="1756020"/>
    <lineage>
        <taxon>Bacteria</taxon>
        <taxon>Pseudomonadati</taxon>
        <taxon>Bacteroidota</taxon>
        <taxon>Flavobacteriia</taxon>
        <taxon>Flavobacteriales</taxon>
        <taxon>Flavobacteriaceae</taxon>
        <taxon>Flavobacterium</taxon>
    </lineage>
</organism>
<dbReference type="InterPro" id="IPR000209">
    <property type="entry name" value="Peptidase_S8/S53_dom"/>
</dbReference>
<dbReference type="PRINTS" id="PR00723">
    <property type="entry name" value="SUBTILISIN"/>
</dbReference>
<dbReference type="AlphaFoldDB" id="A0A917DA13"/>
<evidence type="ECO:0000259" key="7">
    <source>
        <dbReference type="Pfam" id="PF00082"/>
    </source>
</evidence>
<dbReference type="EMBL" id="BMFG01000001">
    <property type="protein sequence ID" value="GGD15723.1"/>
    <property type="molecule type" value="Genomic_DNA"/>
</dbReference>
<dbReference type="SUPFAM" id="SSF52743">
    <property type="entry name" value="Subtilisin-like"/>
    <property type="match status" value="1"/>
</dbReference>
<keyword evidence="2" id="KW-0645">Protease</keyword>
<gene>
    <name evidence="9" type="ORF">GCM10011343_03330</name>
</gene>
<dbReference type="InterPro" id="IPR036852">
    <property type="entry name" value="Peptidase_S8/S53_dom_sf"/>
</dbReference>
<evidence type="ECO:0008006" key="11">
    <source>
        <dbReference type="Google" id="ProtNLM"/>
    </source>
</evidence>
<comment type="caution">
    <text evidence="9">The sequence shown here is derived from an EMBL/GenBank/DDBJ whole genome shotgun (WGS) entry which is preliminary data.</text>
</comment>
<evidence type="ECO:0000256" key="2">
    <source>
        <dbReference type="ARBA" id="ARBA00022670"/>
    </source>
</evidence>
<feature type="domain" description="Peptidase S8/S53" evidence="7">
    <location>
        <begin position="184"/>
        <end position="442"/>
    </location>
</feature>
<comment type="caution">
    <text evidence="6">Lacks conserved residue(s) required for the propagation of feature annotation.</text>
</comment>
<dbReference type="Pfam" id="PF00082">
    <property type="entry name" value="Peptidase_S8"/>
    <property type="match status" value="1"/>
</dbReference>
<evidence type="ECO:0000256" key="6">
    <source>
        <dbReference type="PROSITE-ProRule" id="PRU01240"/>
    </source>
</evidence>
<dbReference type="InterPro" id="IPR015500">
    <property type="entry name" value="Peptidase_S8_subtilisin-rel"/>
</dbReference>
<comment type="similarity">
    <text evidence="1 6">Belongs to the peptidase S8 family.</text>
</comment>
<dbReference type="GO" id="GO:0004252">
    <property type="term" value="F:serine-type endopeptidase activity"/>
    <property type="evidence" value="ECO:0007669"/>
    <property type="project" value="InterPro"/>
</dbReference>
<keyword evidence="4" id="KW-0378">Hydrolase</keyword>